<reference evidence="2" key="2">
    <citation type="submission" date="2021-01" db="UniProtKB">
        <authorList>
            <consortium name="EnsemblPlants"/>
        </authorList>
    </citation>
    <scope>IDENTIFICATION</scope>
</reference>
<dbReference type="RefSeq" id="XP_030953140.1">
    <property type="nucleotide sequence ID" value="XM_031097280.1"/>
</dbReference>
<feature type="compositionally biased region" description="Acidic residues" evidence="1">
    <location>
        <begin position="525"/>
        <end position="540"/>
    </location>
</feature>
<proteinExistence type="predicted"/>
<evidence type="ECO:0000313" key="2">
    <source>
        <dbReference type="EnsemblPlants" id="QL02p063126:mrna"/>
    </source>
</evidence>
<dbReference type="KEGG" id="qlo:115976147"/>
<name>A0A7N2QZG1_QUELO</name>
<dbReference type="Proteomes" id="UP000594261">
    <property type="component" value="Chromosome 2"/>
</dbReference>
<evidence type="ECO:0000313" key="3">
    <source>
        <dbReference type="Proteomes" id="UP000594261"/>
    </source>
</evidence>
<evidence type="ECO:0000256" key="1">
    <source>
        <dbReference type="SAM" id="MobiDB-lite"/>
    </source>
</evidence>
<feature type="compositionally biased region" description="Polar residues" evidence="1">
    <location>
        <begin position="505"/>
        <end position="514"/>
    </location>
</feature>
<organism evidence="2 3">
    <name type="scientific">Quercus lobata</name>
    <name type="common">Valley oak</name>
    <dbReference type="NCBI Taxonomy" id="97700"/>
    <lineage>
        <taxon>Eukaryota</taxon>
        <taxon>Viridiplantae</taxon>
        <taxon>Streptophyta</taxon>
        <taxon>Embryophyta</taxon>
        <taxon>Tracheophyta</taxon>
        <taxon>Spermatophyta</taxon>
        <taxon>Magnoliopsida</taxon>
        <taxon>eudicotyledons</taxon>
        <taxon>Gunneridae</taxon>
        <taxon>Pentapetalae</taxon>
        <taxon>rosids</taxon>
        <taxon>fabids</taxon>
        <taxon>Fagales</taxon>
        <taxon>Fagaceae</taxon>
        <taxon>Quercus</taxon>
    </lineage>
</organism>
<dbReference type="OrthoDB" id="1654714at2759"/>
<dbReference type="EnsemblPlants" id="QL02p063126:mrna">
    <property type="protein sequence ID" value="QL02p063126:mrna"/>
    <property type="gene ID" value="QL02p063126"/>
</dbReference>
<dbReference type="OMA" id="VAAAHTM"/>
<dbReference type="PANTHER" id="PTHR35505">
    <property type="entry name" value="OS01G0600300 PROTEIN"/>
    <property type="match status" value="1"/>
</dbReference>
<sequence length="540" mass="60608">MALALMEPTTSTAPQNFKPLVGKNYEFKLNQSIQDLLAEIHKETPNFSPFIHIFHELMQAKLDPPLESIWVYAGLTFRSRNLQKDDILDRVTVSKDLFQLVSACSGSCSSSKSIALLAPVVFEVYKVVVELLGKDLASKRERKAMREAKSLVGVILGYANVCCCKDSSEESIGSNLITPFVDLVRVWMDSDDGIDSFLPLVSGEIRERFSVGGCVDVVYLAGVVLAELFLLELCLKFTAGIAREELEKELKIWTVGSISGFQSFYFFETLIRMLQEEILPVTSLLRSEDEVLLRKVLYDAVILVEYSFLNPERVINVPTEHMKCLAMARLIITHEAVEFFREGGNQMRAISYNNAFSSSRLPSQIIKWVTNQIGLEEKANRSYGSSPKALIKWLLNLENQGIKVFDDSISRRRTKIVLDNSKADFEQPASKLEDIRVDDDILFCIDNKGEDKDTDKEKMIASMSSAFVSAAHTMKSTENEGRKRKEGLSAEKKKIKFVKYDLGQNSDSTRTRSAVVSDDGVSSESEVDNPISDDDTDTKE</sequence>
<dbReference type="PANTHER" id="PTHR35505:SF5">
    <property type="entry name" value="SUBSTRATE CARRIER FAMILY PROTEIN"/>
    <property type="match status" value="1"/>
</dbReference>
<dbReference type="InParanoid" id="A0A7N2QZG1"/>
<dbReference type="AlphaFoldDB" id="A0A7N2QZG1"/>
<keyword evidence="3" id="KW-1185">Reference proteome</keyword>
<feature type="compositionally biased region" description="Low complexity" evidence="1">
    <location>
        <begin position="515"/>
        <end position="524"/>
    </location>
</feature>
<protein>
    <submittedName>
        <fullName evidence="2">Uncharacterized protein</fullName>
    </submittedName>
</protein>
<accession>A0A7N2QZG1</accession>
<gene>
    <name evidence="2" type="primary">LOC115976147</name>
</gene>
<dbReference type="GeneID" id="115976147"/>
<feature type="region of interest" description="Disordered" evidence="1">
    <location>
        <begin position="505"/>
        <end position="540"/>
    </location>
</feature>
<dbReference type="Gramene" id="QL02p063126:mrna">
    <property type="protein sequence ID" value="QL02p063126:mrna"/>
    <property type="gene ID" value="QL02p063126"/>
</dbReference>
<dbReference type="FunCoup" id="A0A7N2QZG1">
    <property type="interactions" value="666"/>
</dbReference>
<reference evidence="3" key="1">
    <citation type="journal article" date="2016" name="G3 (Bethesda)">
        <title>First Draft Assembly and Annotation of the Genome of a California Endemic Oak Quercus lobata Nee (Fagaceae).</title>
        <authorList>
            <person name="Sork V.L."/>
            <person name="Fitz-Gibbon S.T."/>
            <person name="Puiu D."/>
            <person name="Crepeau M."/>
            <person name="Gugger P.F."/>
            <person name="Sherman R."/>
            <person name="Stevens K."/>
            <person name="Langley C.H."/>
            <person name="Pellegrini M."/>
            <person name="Salzberg S.L."/>
        </authorList>
    </citation>
    <scope>NUCLEOTIDE SEQUENCE [LARGE SCALE GENOMIC DNA]</scope>
    <source>
        <strain evidence="3">cv. SW786</strain>
    </source>
</reference>